<dbReference type="RefSeq" id="WP_197447186.1">
    <property type="nucleotide sequence ID" value="NZ_CP036427.1"/>
</dbReference>
<keyword evidence="4" id="KW-1185">Reference proteome</keyword>
<dbReference type="GO" id="GO:0047407">
    <property type="term" value="F:ADP-ribosyl-[dinitrogen reductase] hydrolase activity"/>
    <property type="evidence" value="ECO:0007669"/>
    <property type="project" value="UniProtKB-EC"/>
</dbReference>
<dbReference type="GO" id="GO:0046872">
    <property type="term" value="F:metal ion binding"/>
    <property type="evidence" value="ECO:0007669"/>
    <property type="project" value="UniProtKB-KW"/>
</dbReference>
<dbReference type="AlphaFoldDB" id="A0A518HE93"/>
<dbReference type="InterPro" id="IPR005502">
    <property type="entry name" value="Ribosyl_crysJ1"/>
</dbReference>
<feature type="binding site" evidence="1">
    <location>
        <position position="150"/>
    </location>
    <ligand>
        <name>Mg(2+)</name>
        <dbReference type="ChEBI" id="CHEBI:18420"/>
        <label>1</label>
    </ligand>
</feature>
<feature type="binding site" evidence="1">
    <location>
        <position position="153"/>
    </location>
    <ligand>
        <name>Mg(2+)</name>
        <dbReference type="ChEBI" id="CHEBI:18420"/>
        <label>1</label>
    </ligand>
</feature>
<dbReference type="KEGG" id="tpla:ElP_71330"/>
<dbReference type="EMBL" id="CP036427">
    <property type="protein sequence ID" value="QDV39169.1"/>
    <property type="molecule type" value="Genomic_DNA"/>
</dbReference>
<feature type="binding site" evidence="1">
    <location>
        <position position="152"/>
    </location>
    <ligand>
        <name>Mg(2+)</name>
        <dbReference type="ChEBI" id="CHEBI:18420"/>
        <label>1</label>
    </ligand>
</feature>
<gene>
    <name evidence="3" type="primary">draG_2</name>
    <name evidence="3" type="ORF">ElP_71330</name>
</gene>
<dbReference type="Pfam" id="PF03747">
    <property type="entry name" value="ADP_ribosyl_GH"/>
    <property type="match status" value="1"/>
</dbReference>
<evidence type="ECO:0000313" key="4">
    <source>
        <dbReference type="Proteomes" id="UP000317835"/>
    </source>
</evidence>
<dbReference type="PANTHER" id="PTHR16222">
    <property type="entry name" value="ADP-RIBOSYLGLYCOHYDROLASE"/>
    <property type="match status" value="1"/>
</dbReference>
<keyword evidence="3" id="KW-0326">Glycosidase</keyword>
<proteinExistence type="predicted"/>
<reference evidence="3 4" key="1">
    <citation type="submission" date="2019-02" db="EMBL/GenBank/DDBJ databases">
        <title>Deep-cultivation of Planctomycetes and their phenomic and genomic characterization uncovers novel biology.</title>
        <authorList>
            <person name="Wiegand S."/>
            <person name="Jogler M."/>
            <person name="Boedeker C."/>
            <person name="Pinto D."/>
            <person name="Vollmers J."/>
            <person name="Rivas-Marin E."/>
            <person name="Kohn T."/>
            <person name="Peeters S.H."/>
            <person name="Heuer A."/>
            <person name="Rast P."/>
            <person name="Oberbeckmann S."/>
            <person name="Bunk B."/>
            <person name="Jeske O."/>
            <person name="Meyerdierks A."/>
            <person name="Storesund J.E."/>
            <person name="Kallscheuer N."/>
            <person name="Luecker S."/>
            <person name="Lage O.M."/>
            <person name="Pohl T."/>
            <person name="Merkel B.J."/>
            <person name="Hornburger P."/>
            <person name="Mueller R.-W."/>
            <person name="Bruemmer F."/>
            <person name="Labrenz M."/>
            <person name="Spormann A.M."/>
            <person name="Op den Camp H."/>
            <person name="Overmann J."/>
            <person name="Amann R."/>
            <person name="Jetten M.S.M."/>
            <person name="Mascher T."/>
            <person name="Medema M.H."/>
            <person name="Devos D.P."/>
            <person name="Kaster A.-K."/>
            <person name="Ovreas L."/>
            <person name="Rohde M."/>
            <person name="Galperin M.Y."/>
            <person name="Jogler C."/>
        </authorList>
    </citation>
    <scope>NUCLEOTIDE SEQUENCE [LARGE SCALE GENOMIC DNA]</scope>
    <source>
        <strain evidence="3 4">ElP</strain>
        <plasmid evidence="4">pelp_1</plasmid>
    </source>
</reference>
<dbReference type="Gene3D" id="1.10.4080.10">
    <property type="entry name" value="ADP-ribosylation/Crystallin J1"/>
    <property type="match status" value="1"/>
</dbReference>
<name>A0A518HE93_9BACT</name>
<keyword evidence="3" id="KW-0614">Plasmid</keyword>
<organism evidence="3 4">
    <name type="scientific">Tautonia plasticadhaerens</name>
    <dbReference type="NCBI Taxonomy" id="2527974"/>
    <lineage>
        <taxon>Bacteria</taxon>
        <taxon>Pseudomonadati</taxon>
        <taxon>Planctomycetota</taxon>
        <taxon>Planctomycetia</taxon>
        <taxon>Isosphaerales</taxon>
        <taxon>Isosphaeraceae</taxon>
        <taxon>Tautonia</taxon>
    </lineage>
</organism>
<protein>
    <submittedName>
        <fullName evidence="3">ADP-ribosyl-[dinitrogen reductase] glycohydrolase</fullName>
        <ecNumber evidence="3">3.2.2.24</ecNumber>
    </submittedName>
</protein>
<geneLocation type="plasmid" evidence="4">
    <name>pelp_1</name>
</geneLocation>
<evidence type="ECO:0000256" key="1">
    <source>
        <dbReference type="PIRSR" id="PIRSR605502-1"/>
    </source>
</evidence>
<dbReference type="InterPro" id="IPR036705">
    <property type="entry name" value="Ribosyl_crysJ1_sf"/>
</dbReference>
<keyword evidence="3" id="KW-0378">Hydrolase</keyword>
<comment type="cofactor">
    <cofactor evidence="1">
        <name>Mg(2+)</name>
        <dbReference type="ChEBI" id="CHEBI:18420"/>
    </cofactor>
    <text evidence="1">Binds 2 magnesium ions per subunit.</text>
</comment>
<dbReference type="Proteomes" id="UP000317835">
    <property type="component" value="Plasmid pElP_1"/>
</dbReference>
<dbReference type="EC" id="3.2.2.24" evidence="3"/>
<evidence type="ECO:0000313" key="3">
    <source>
        <dbReference type="EMBL" id="QDV39169.1"/>
    </source>
</evidence>
<keyword evidence="1" id="KW-0479">Metal-binding</keyword>
<dbReference type="InterPro" id="IPR050792">
    <property type="entry name" value="ADP-ribosylglycohydrolase"/>
</dbReference>
<sequence length="251" mass="26521">MVSEDRRRGVPLGLAIGDARGAPVAYACRLPDRFDEVVRRRVESSLPTHRSPACRSACASLGVLPCGLLHGLPREGVLAPAWEAPRRLDERVPLDAELREVALGGSRRERPPEIQGGVPLARSPGATPGAFAGAEDFRTSVLRAANPGDDADTTGAVRGQLAGACRGESGIPAEWRPGLGGRALIEAVSRRLIDEPGATVRRRDWLGTDRRLVGSLSASIDAPRGRATSPGLLRPTGPARLRPAGRPDTAR</sequence>
<accession>A0A518HE93</accession>
<evidence type="ECO:0000256" key="2">
    <source>
        <dbReference type="SAM" id="MobiDB-lite"/>
    </source>
</evidence>
<dbReference type="SUPFAM" id="SSF101478">
    <property type="entry name" value="ADP-ribosylglycohydrolase"/>
    <property type="match status" value="1"/>
</dbReference>
<keyword evidence="1" id="KW-0460">Magnesium</keyword>
<dbReference type="PANTHER" id="PTHR16222:SF12">
    <property type="entry name" value="ADP-RIBOSYLGLYCOHYDROLASE-RELATED"/>
    <property type="match status" value="1"/>
</dbReference>
<feature type="region of interest" description="Disordered" evidence="2">
    <location>
        <begin position="216"/>
        <end position="251"/>
    </location>
</feature>